<reference evidence="2" key="2">
    <citation type="journal article" date="2006" name="PLoS Pathog.">
        <title>New perspectives on host-parasite interplay by comparative transcriptomic and proteomic analyses of Schistosoma japonicum.</title>
        <authorList>
            <person name="Liu F."/>
            <person name="Lu J."/>
            <person name="Hu W."/>
            <person name="Wang S.Y."/>
            <person name="Cui S.J."/>
            <person name="Chi M."/>
            <person name="Yan Q."/>
            <person name="Wang X.R."/>
            <person name="Song H.D."/>
            <person name="Xu X.N."/>
            <person name="Wang J.J."/>
            <person name="Zhang X.L."/>
            <person name="Zhang X."/>
            <person name="Wang Z.Q."/>
            <person name="Xue C.L."/>
            <person name="Brindley P.J."/>
            <person name="McManus D.P."/>
            <person name="Yang P.Y."/>
            <person name="Feng Z."/>
            <person name="Chen Z."/>
            <person name="Han Z.G."/>
        </authorList>
    </citation>
    <scope>NUCLEOTIDE SEQUENCE</scope>
</reference>
<evidence type="ECO:0000256" key="1">
    <source>
        <dbReference type="SAM" id="MobiDB-lite"/>
    </source>
</evidence>
<name>Q5DBX1_SCHJA</name>
<reference evidence="2" key="1">
    <citation type="submission" date="2004-11" db="EMBL/GenBank/DDBJ databases">
        <title>The full-length cDNA sequences of Schistosoma japonicum genes.</title>
        <authorList>
            <person name="Han Z."/>
        </authorList>
    </citation>
    <scope>NUCLEOTIDE SEQUENCE</scope>
</reference>
<protein>
    <submittedName>
        <fullName evidence="2">SJCHGC03197 protein</fullName>
    </submittedName>
</protein>
<accession>Q5DBX1</accession>
<sequence length="107" mass="11984">MTSGSSSLVILTDEVDHGDMEEDLMTACAKIVTDKSLQSSEPPTIQYKTSISDDNSDVWSDSDDECENHLINKTVEESTDSLNNKDKTITMAKPHLTEEVDDWENWT</sequence>
<dbReference type="EMBL" id="AY814953">
    <property type="protein sequence ID" value="AAW26685.1"/>
    <property type="molecule type" value="mRNA"/>
</dbReference>
<organism evidence="2">
    <name type="scientific">Schistosoma japonicum</name>
    <name type="common">Blood fluke</name>
    <dbReference type="NCBI Taxonomy" id="6182"/>
    <lineage>
        <taxon>Eukaryota</taxon>
        <taxon>Metazoa</taxon>
        <taxon>Spiralia</taxon>
        <taxon>Lophotrochozoa</taxon>
        <taxon>Platyhelminthes</taxon>
        <taxon>Trematoda</taxon>
        <taxon>Digenea</taxon>
        <taxon>Strigeidida</taxon>
        <taxon>Schistosomatoidea</taxon>
        <taxon>Schistosomatidae</taxon>
        <taxon>Schistosoma</taxon>
    </lineage>
</organism>
<feature type="compositionally biased region" description="Acidic residues" evidence="1">
    <location>
        <begin position="54"/>
        <end position="64"/>
    </location>
</feature>
<feature type="compositionally biased region" description="Polar residues" evidence="1">
    <location>
        <begin position="40"/>
        <end position="49"/>
    </location>
</feature>
<dbReference type="AlphaFoldDB" id="Q5DBX1"/>
<proteinExistence type="evidence at transcript level"/>
<evidence type="ECO:0000313" key="2">
    <source>
        <dbReference type="EMBL" id="AAW26685.1"/>
    </source>
</evidence>
<feature type="region of interest" description="Disordered" evidence="1">
    <location>
        <begin position="40"/>
        <end position="64"/>
    </location>
</feature>